<keyword evidence="3" id="KW-1185">Reference proteome</keyword>
<gene>
    <name evidence="2" type="ORF">B9Z65_7703</name>
</gene>
<comment type="caution">
    <text evidence="2">The sequence shown here is derived from an EMBL/GenBank/DDBJ whole genome shotgun (WGS) entry which is preliminary data.</text>
</comment>
<feature type="region of interest" description="Disordered" evidence="1">
    <location>
        <begin position="134"/>
        <end position="240"/>
    </location>
</feature>
<evidence type="ECO:0000256" key="1">
    <source>
        <dbReference type="SAM" id="MobiDB-lite"/>
    </source>
</evidence>
<protein>
    <submittedName>
        <fullName evidence="2">Uncharacterized protein</fullName>
    </submittedName>
</protein>
<feature type="compositionally biased region" description="Polar residues" evidence="1">
    <location>
        <begin position="213"/>
        <end position="233"/>
    </location>
</feature>
<proteinExistence type="predicted"/>
<reference evidence="2 3" key="1">
    <citation type="submission" date="2017-05" db="EMBL/GenBank/DDBJ databases">
        <title>Draft genome sequence of Elsinoe australis.</title>
        <authorList>
            <person name="Cheng Q."/>
        </authorList>
    </citation>
    <scope>NUCLEOTIDE SEQUENCE [LARGE SCALE GENOMIC DNA]</scope>
    <source>
        <strain evidence="2 3">NL1</strain>
    </source>
</reference>
<dbReference type="EMBL" id="NHZQ01000087">
    <property type="protein sequence ID" value="PSK53897.1"/>
    <property type="molecule type" value="Genomic_DNA"/>
</dbReference>
<dbReference type="OrthoDB" id="10653435at2759"/>
<accession>A0A2P8A0A7</accession>
<name>A0A2P8A0A7_9PEZI</name>
<dbReference type="AlphaFoldDB" id="A0A2P8A0A7"/>
<evidence type="ECO:0000313" key="3">
    <source>
        <dbReference type="Proteomes" id="UP000243723"/>
    </source>
</evidence>
<organism evidence="2 3">
    <name type="scientific">Elsinoe australis</name>
    <dbReference type="NCBI Taxonomy" id="40998"/>
    <lineage>
        <taxon>Eukaryota</taxon>
        <taxon>Fungi</taxon>
        <taxon>Dikarya</taxon>
        <taxon>Ascomycota</taxon>
        <taxon>Pezizomycotina</taxon>
        <taxon>Dothideomycetes</taxon>
        <taxon>Dothideomycetidae</taxon>
        <taxon>Myriangiales</taxon>
        <taxon>Elsinoaceae</taxon>
        <taxon>Elsinoe</taxon>
    </lineage>
</organism>
<dbReference type="Proteomes" id="UP000243723">
    <property type="component" value="Unassembled WGS sequence"/>
</dbReference>
<sequence>MAASQTAIDLTKIEARLTTDLSISEKNNVLKIHEFIVTSPLNNNGDLSIERARIRDAPGLHITRGTGVGSTVINSRMGVISSRTGLVNRDHKTEDAHGITPTVDSRFTAADLGFSEQEWIWLCIPGTYNPWLKIPAKGSKQTPRTPRKRKSAFIDEEEDDNEAASCFPTPEKSPTPRNKRRCANKDISYSDGSAWINEDRESKSSSPFPSFSNASTNGPATAVDTSATTAFSRTTEHTEHTAATTISAGDHTDIDDETAANISGSTSRCPSYFHQGPPPYSFHTRIARNNYGHTPNLILDPPKRNDPYHPFDLNACTFLTGISPPSSPNDLIFNFNSPPPSPKYNDPSNWPDYQITDHEGTEEIKAADRDADPPLLGNDFFNDAFEPAPLLTDEDFDHVSAFLASFKEMDEEEKTNDELKGSGMKVAPRVEWGTMAKDEKQWATDTQEVPGADVTADTSDASNLIATATIRKTIPELMTLSAPAKGSDTMLAAEEMEVGWPGWGEFTKALDEEGMFDLEKYGGEEGMWDVVDFDFVEGAGAEQGAIEG</sequence>
<evidence type="ECO:0000313" key="2">
    <source>
        <dbReference type="EMBL" id="PSK53897.1"/>
    </source>
</evidence>